<dbReference type="SUPFAM" id="SSF46689">
    <property type="entry name" value="Homeodomain-like"/>
    <property type="match status" value="1"/>
</dbReference>
<feature type="region of interest" description="Disordered" evidence="4">
    <location>
        <begin position="1"/>
        <end position="35"/>
    </location>
</feature>
<keyword evidence="2 3" id="KW-0371">Homeobox</keyword>
<dbReference type="AlphaFoldDB" id="A0AAV2R923"/>
<dbReference type="Proteomes" id="UP001497623">
    <property type="component" value="Unassembled WGS sequence"/>
</dbReference>
<dbReference type="Gene3D" id="1.10.10.60">
    <property type="entry name" value="Homeodomain-like"/>
    <property type="match status" value="1"/>
</dbReference>
<proteinExistence type="predicted"/>
<keyword evidence="7" id="KW-1185">Reference proteome</keyword>
<dbReference type="GO" id="GO:0003677">
    <property type="term" value="F:DNA binding"/>
    <property type="evidence" value="ECO:0007669"/>
    <property type="project" value="UniProtKB-UniRule"/>
</dbReference>
<evidence type="ECO:0000256" key="2">
    <source>
        <dbReference type="PROSITE-ProRule" id="PRU00108"/>
    </source>
</evidence>
<dbReference type="PROSITE" id="PS50071">
    <property type="entry name" value="HOMEOBOX_2"/>
    <property type="match status" value="1"/>
</dbReference>
<dbReference type="SMART" id="SM00389">
    <property type="entry name" value="HOX"/>
    <property type="match status" value="1"/>
</dbReference>
<dbReference type="InterPro" id="IPR001356">
    <property type="entry name" value="HD"/>
</dbReference>
<sequence length="384" mass="42292">MTLAENETSGLKLVSESSKNDKEGENNDSNNILGEEKGEKKKFVIVLKKMSPLSKGSQASNEYRVLVKGSDSGIPTSDSTNDVALDKFHSNSSVTKAIEKSPKMKPPKFVGPLSPKFVGPLSPKFVGPLSPKFDGPLSPPASLLYPIVILNDKPQFPTPVEDEAASLPKSSTAASAESAYRSYLGNVFASSPQNELETSAVSNITAMLMEDSTDNQEEQVQPVELTKTMTSLLKFTLNFDHFPSSHSMIKLAKMIKLPWCQVKNWFSYQRQEKRKSGYHLHNNLLKNCPYCQNQQPFINKDQGLEHLYEEGHVQQVIQIEQQNTENESSTFNYSTTIDNAIIKAFGFNSVSEPLRTSQTNIGAAGSEFSQDNVGVATGSLNDNR</sequence>
<evidence type="ECO:0000256" key="4">
    <source>
        <dbReference type="SAM" id="MobiDB-lite"/>
    </source>
</evidence>
<dbReference type="InterPro" id="IPR009057">
    <property type="entry name" value="Homeodomain-like_sf"/>
</dbReference>
<evidence type="ECO:0000256" key="1">
    <source>
        <dbReference type="ARBA" id="ARBA00004123"/>
    </source>
</evidence>
<accession>A0AAV2R923</accession>
<evidence type="ECO:0000313" key="7">
    <source>
        <dbReference type="Proteomes" id="UP001497623"/>
    </source>
</evidence>
<reference evidence="6 7" key="1">
    <citation type="submission" date="2024-05" db="EMBL/GenBank/DDBJ databases">
        <authorList>
            <person name="Wallberg A."/>
        </authorList>
    </citation>
    <scope>NUCLEOTIDE SEQUENCE [LARGE SCALE GENOMIC DNA]</scope>
</reference>
<feature type="DNA-binding region" description="Homeobox" evidence="2">
    <location>
        <begin position="218"/>
        <end position="277"/>
    </location>
</feature>
<evidence type="ECO:0000259" key="5">
    <source>
        <dbReference type="PROSITE" id="PS50071"/>
    </source>
</evidence>
<comment type="caution">
    <text evidence="6">The sequence shown here is derived from an EMBL/GenBank/DDBJ whole genome shotgun (WGS) entry which is preliminary data.</text>
</comment>
<evidence type="ECO:0000256" key="3">
    <source>
        <dbReference type="RuleBase" id="RU000682"/>
    </source>
</evidence>
<evidence type="ECO:0000313" key="6">
    <source>
        <dbReference type="EMBL" id="CAL4115567.1"/>
    </source>
</evidence>
<dbReference type="Pfam" id="PF00046">
    <property type="entry name" value="Homeodomain"/>
    <property type="match status" value="1"/>
</dbReference>
<comment type="subcellular location">
    <subcellularLocation>
        <location evidence="1 2 3">Nucleus</location>
    </subcellularLocation>
</comment>
<feature type="non-terminal residue" evidence="6">
    <location>
        <position position="384"/>
    </location>
</feature>
<keyword evidence="2 3" id="KW-0238">DNA-binding</keyword>
<dbReference type="GO" id="GO:0005634">
    <property type="term" value="C:nucleus"/>
    <property type="evidence" value="ECO:0007669"/>
    <property type="project" value="UniProtKB-SubCell"/>
</dbReference>
<organism evidence="6 7">
    <name type="scientific">Meganyctiphanes norvegica</name>
    <name type="common">Northern krill</name>
    <name type="synonym">Thysanopoda norvegica</name>
    <dbReference type="NCBI Taxonomy" id="48144"/>
    <lineage>
        <taxon>Eukaryota</taxon>
        <taxon>Metazoa</taxon>
        <taxon>Ecdysozoa</taxon>
        <taxon>Arthropoda</taxon>
        <taxon>Crustacea</taxon>
        <taxon>Multicrustacea</taxon>
        <taxon>Malacostraca</taxon>
        <taxon>Eumalacostraca</taxon>
        <taxon>Eucarida</taxon>
        <taxon>Euphausiacea</taxon>
        <taxon>Euphausiidae</taxon>
        <taxon>Meganyctiphanes</taxon>
    </lineage>
</organism>
<dbReference type="EMBL" id="CAXKWB010016141">
    <property type="protein sequence ID" value="CAL4115567.1"/>
    <property type="molecule type" value="Genomic_DNA"/>
</dbReference>
<gene>
    <name evidence="6" type="ORF">MNOR_LOCUS20683</name>
</gene>
<dbReference type="CDD" id="cd00086">
    <property type="entry name" value="homeodomain"/>
    <property type="match status" value="1"/>
</dbReference>
<name>A0AAV2R923_MEGNR</name>
<feature type="domain" description="Homeobox" evidence="5">
    <location>
        <begin position="216"/>
        <end position="276"/>
    </location>
</feature>
<protein>
    <recommendedName>
        <fullName evidence="5">Homeobox domain-containing protein</fullName>
    </recommendedName>
</protein>
<keyword evidence="2 3" id="KW-0539">Nucleus</keyword>